<organism evidence="1 2">
    <name type="scientific">Streptomyces chrestomyceticus</name>
    <dbReference type="NCBI Taxonomy" id="68185"/>
    <lineage>
        <taxon>Bacteria</taxon>
        <taxon>Bacillati</taxon>
        <taxon>Actinomycetota</taxon>
        <taxon>Actinomycetes</taxon>
        <taxon>Kitasatosporales</taxon>
        <taxon>Streptomycetaceae</taxon>
        <taxon>Streptomyces</taxon>
    </lineage>
</organism>
<protein>
    <submittedName>
        <fullName evidence="1">Uncharacterized protein</fullName>
    </submittedName>
</protein>
<sequence length="95" mass="11017">MHEYCDDAGFVETGVLLGKEERPALTAAGRSFFEKDERMLIHVVEVYDRSDEETLQWYRIRCKPSGLDDRRDALSALLENILHRDLDTAVVYVQE</sequence>
<evidence type="ECO:0000313" key="2">
    <source>
        <dbReference type="Proteomes" id="UP001348265"/>
    </source>
</evidence>
<dbReference type="EMBL" id="JAVFKM010000002">
    <property type="protein sequence ID" value="MEF3112397.1"/>
    <property type="molecule type" value="Genomic_DNA"/>
</dbReference>
<reference evidence="1 2" key="1">
    <citation type="submission" date="2023-08" db="EMBL/GenBank/DDBJ databases">
        <authorList>
            <person name="Sharma P."/>
            <person name="Verma V."/>
            <person name="Mohan M.K."/>
            <person name="Dubey A.K."/>
        </authorList>
    </citation>
    <scope>NUCLEOTIDE SEQUENCE [LARGE SCALE GENOMIC DNA]</scope>
    <source>
        <strain evidence="1 2">ADP4</strain>
    </source>
</reference>
<dbReference type="RefSeq" id="WP_331785394.1">
    <property type="nucleotide sequence ID" value="NZ_JAVFKM010000002.1"/>
</dbReference>
<gene>
    <name evidence="1" type="ORF">RB636_04170</name>
</gene>
<name>A0ABU7WLU5_9ACTN</name>
<comment type="caution">
    <text evidence="1">The sequence shown here is derived from an EMBL/GenBank/DDBJ whole genome shotgun (WGS) entry which is preliminary data.</text>
</comment>
<proteinExistence type="predicted"/>
<dbReference type="Proteomes" id="UP001348265">
    <property type="component" value="Unassembled WGS sequence"/>
</dbReference>
<evidence type="ECO:0000313" key="1">
    <source>
        <dbReference type="EMBL" id="MEF3112397.1"/>
    </source>
</evidence>
<keyword evidence="2" id="KW-1185">Reference proteome</keyword>
<accession>A0ABU7WLU5</accession>